<dbReference type="PANTHER" id="PTHR43047:SF72">
    <property type="entry name" value="OSMOSENSING HISTIDINE PROTEIN KINASE SLN1"/>
    <property type="match status" value="1"/>
</dbReference>
<evidence type="ECO:0000259" key="8">
    <source>
        <dbReference type="PROSITE" id="PS50109"/>
    </source>
</evidence>
<dbReference type="InterPro" id="IPR003594">
    <property type="entry name" value="HATPase_dom"/>
</dbReference>
<dbReference type="SUPFAM" id="SSF55785">
    <property type="entry name" value="PYP-like sensor domain (PAS domain)"/>
    <property type="match status" value="2"/>
</dbReference>
<dbReference type="SMART" id="SM00387">
    <property type="entry name" value="HATPase_c"/>
    <property type="match status" value="1"/>
</dbReference>
<dbReference type="CDD" id="cd00082">
    <property type="entry name" value="HisKA"/>
    <property type="match status" value="1"/>
</dbReference>
<dbReference type="EC" id="2.7.13.3" evidence="2"/>
<evidence type="ECO:0000256" key="6">
    <source>
        <dbReference type="SAM" id="MobiDB-lite"/>
    </source>
</evidence>
<dbReference type="GO" id="GO:0009927">
    <property type="term" value="F:histidine phosphotransfer kinase activity"/>
    <property type="evidence" value="ECO:0007669"/>
    <property type="project" value="TreeGrafter"/>
</dbReference>
<dbReference type="InterPro" id="IPR000014">
    <property type="entry name" value="PAS"/>
</dbReference>
<keyword evidence="7" id="KW-1133">Transmembrane helix</keyword>
<dbReference type="InterPro" id="IPR035965">
    <property type="entry name" value="PAS-like_dom_sf"/>
</dbReference>
<dbReference type="SMART" id="SM00091">
    <property type="entry name" value="PAS"/>
    <property type="match status" value="2"/>
</dbReference>
<feature type="transmembrane region" description="Helical" evidence="7">
    <location>
        <begin position="39"/>
        <end position="58"/>
    </location>
</feature>
<evidence type="ECO:0000313" key="10">
    <source>
        <dbReference type="EMBL" id="CAJ0856484.1"/>
    </source>
</evidence>
<dbReference type="SMART" id="SM00388">
    <property type="entry name" value="HisKA"/>
    <property type="match status" value="1"/>
</dbReference>
<dbReference type="CDD" id="cd00130">
    <property type="entry name" value="PAS"/>
    <property type="match status" value="1"/>
</dbReference>
<dbReference type="GO" id="GO:0005886">
    <property type="term" value="C:plasma membrane"/>
    <property type="evidence" value="ECO:0007669"/>
    <property type="project" value="TreeGrafter"/>
</dbReference>
<dbReference type="Pfam" id="PF08447">
    <property type="entry name" value="PAS_3"/>
    <property type="match status" value="1"/>
</dbReference>
<feature type="transmembrane region" description="Helical" evidence="7">
    <location>
        <begin position="203"/>
        <end position="222"/>
    </location>
</feature>
<dbReference type="Gene3D" id="2.10.70.100">
    <property type="match status" value="1"/>
</dbReference>
<organism evidence="10">
    <name type="scientific">freshwater sediment metagenome</name>
    <dbReference type="NCBI Taxonomy" id="556182"/>
    <lineage>
        <taxon>unclassified sequences</taxon>
        <taxon>metagenomes</taxon>
        <taxon>ecological metagenomes</taxon>
    </lineage>
</organism>
<dbReference type="InterPro" id="IPR013655">
    <property type="entry name" value="PAS_fold_3"/>
</dbReference>
<dbReference type="InterPro" id="IPR000700">
    <property type="entry name" value="PAS-assoc_C"/>
</dbReference>
<proteinExistence type="predicted"/>
<dbReference type="NCBIfam" id="TIGR00229">
    <property type="entry name" value="sensory_box"/>
    <property type="match status" value="1"/>
</dbReference>
<dbReference type="GO" id="GO:0000155">
    <property type="term" value="F:phosphorelay sensor kinase activity"/>
    <property type="evidence" value="ECO:0007669"/>
    <property type="project" value="InterPro"/>
</dbReference>
<dbReference type="InterPro" id="IPR036097">
    <property type="entry name" value="HisK_dim/P_sf"/>
</dbReference>
<reference evidence="10" key="1">
    <citation type="submission" date="2023-07" db="EMBL/GenBank/DDBJ databases">
        <authorList>
            <person name="Pelsma A.J. K."/>
        </authorList>
    </citation>
    <scope>NUCLEOTIDE SEQUENCE</scope>
</reference>
<dbReference type="Gene3D" id="1.10.287.130">
    <property type="match status" value="1"/>
</dbReference>
<keyword evidence="5 10" id="KW-0418">Kinase</keyword>
<sequence length="818" mass="89717">MTRAAARAMSHAETVWGAYRFDAHGDGKTPLESPWLKRIAFAVSAVCLVSLTAFAFSFTNAMQDQLVEEATADFEVLTRAVWHDLHDRIQSDTQKSLGEPLNKILPGRATARGRRIVVTDDHGQVTAAFPPLPTRNTTLTDVLGPEQVLTEFAEKAGVMRIRLPDGSYALATVRKLPAPYGQVAMIYPLENVLGEWRSIASHYAVIFAFTTLMLLAVVYAYVRQSRRLQAAEQVNVVIRRRLDAALSRGRCGLWDWDIARGRIYWSDSMYELLGLPAERRCLSFAELNELLHPEDGDLSVIAEMVSSSRSKSVDHEFRARHADGRWIWLRARAQIVQDPDGAGGRHLVGIAVDVSEQKSLAQQSATASMRLRDAIDAISEAFVLWDAQNRLVVCNSKFLDLHGLAPDVATPGESYGRIMMRAVAPAVQTETSPAQMRAQDARTYEARLADGRWLQINERRTKDGGYVSVGADITALKRNEEKLLESERRLTASVTDLTRSRQTLEMQAQQLATLAEQYHHQKAEAEAAYVAKSEFLANMSHELRTPLNAIIGFSEMMLAEPFGALGSPKYVEYCSNVRQGGAYLNEILSDILDMSRLEAGLVRLAEREVDVAQAVRGVVDLWRARAEEKKISLVVEVEEKLRCVGDEAAIVKALGILVSNAVKFTEAGGFVRLRVRHQGEMIAFYVEDTGQGIDPRAMSKLGRPFEQGGEVMENGMKGSGLGLAIARALVDLHGGALRIRSRLGIGTVAMVRIACAHCAGANVTPLLPAPRAAEPTAAPTPRGPAYARSRDAMAAARVAGSDSTTRKPGALSSMRRAP</sequence>
<dbReference type="Gene3D" id="3.30.565.10">
    <property type="entry name" value="Histidine kinase-like ATPase, C-terminal domain"/>
    <property type="match status" value="1"/>
</dbReference>
<dbReference type="SUPFAM" id="SSF55874">
    <property type="entry name" value="ATPase domain of HSP90 chaperone/DNA topoisomerase II/histidine kinase"/>
    <property type="match status" value="1"/>
</dbReference>
<feature type="compositionally biased region" description="Low complexity" evidence="6">
    <location>
        <begin position="767"/>
        <end position="799"/>
    </location>
</feature>
<comment type="catalytic activity">
    <reaction evidence="1">
        <text>ATP + protein L-histidine = ADP + protein N-phospho-L-histidine.</text>
        <dbReference type="EC" id="2.7.13.3"/>
    </reaction>
</comment>
<feature type="region of interest" description="Disordered" evidence="6">
    <location>
        <begin position="767"/>
        <end position="818"/>
    </location>
</feature>
<evidence type="ECO:0000256" key="3">
    <source>
        <dbReference type="ARBA" id="ARBA00022553"/>
    </source>
</evidence>
<dbReference type="InterPro" id="IPR036890">
    <property type="entry name" value="HATPase_C_sf"/>
</dbReference>
<keyword evidence="3" id="KW-0597">Phosphoprotein</keyword>
<dbReference type="InterPro" id="IPR001610">
    <property type="entry name" value="PAC"/>
</dbReference>
<protein>
    <recommendedName>
        <fullName evidence="2">histidine kinase</fullName>
        <ecNumber evidence="2">2.7.13.3</ecNumber>
    </recommendedName>
</protein>
<dbReference type="Gene3D" id="3.30.450.20">
    <property type="entry name" value="PAS domain"/>
    <property type="match status" value="2"/>
</dbReference>
<dbReference type="InterPro" id="IPR005467">
    <property type="entry name" value="His_kinase_dom"/>
</dbReference>
<dbReference type="Pfam" id="PF12860">
    <property type="entry name" value="PAS_7"/>
    <property type="match status" value="1"/>
</dbReference>
<keyword evidence="4 10" id="KW-0808">Transferase</keyword>
<dbReference type="Pfam" id="PF00512">
    <property type="entry name" value="HisKA"/>
    <property type="match status" value="1"/>
</dbReference>
<dbReference type="InterPro" id="IPR004358">
    <property type="entry name" value="Sig_transdc_His_kin-like_C"/>
</dbReference>
<dbReference type="PROSITE" id="PS50113">
    <property type="entry name" value="PAC"/>
    <property type="match status" value="1"/>
</dbReference>
<dbReference type="AlphaFoldDB" id="A0AA48RA59"/>
<keyword evidence="7" id="KW-0812">Transmembrane</keyword>
<dbReference type="InterPro" id="IPR003661">
    <property type="entry name" value="HisK_dim/P_dom"/>
</dbReference>
<evidence type="ECO:0000256" key="5">
    <source>
        <dbReference type="ARBA" id="ARBA00022777"/>
    </source>
</evidence>
<dbReference type="Pfam" id="PF02518">
    <property type="entry name" value="HATPase_c"/>
    <property type="match status" value="1"/>
</dbReference>
<evidence type="ECO:0000259" key="9">
    <source>
        <dbReference type="PROSITE" id="PS50113"/>
    </source>
</evidence>
<dbReference type="PANTHER" id="PTHR43047">
    <property type="entry name" value="TWO-COMPONENT HISTIDINE PROTEIN KINASE"/>
    <property type="match status" value="1"/>
</dbReference>
<name>A0AA48RA59_9ZZZZ</name>
<feature type="domain" description="Histidine kinase" evidence="8">
    <location>
        <begin position="538"/>
        <end position="757"/>
    </location>
</feature>
<dbReference type="PROSITE" id="PS50109">
    <property type="entry name" value="HIS_KIN"/>
    <property type="match status" value="1"/>
</dbReference>
<evidence type="ECO:0000256" key="2">
    <source>
        <dbReference type="ARBA" id="ARBA00012438"/>
    </source>
</evidence>
<evidence type="ECO:0000256" key="4">
    <source>
        <dbReference type="ARBA" id="ARBA00022679"/>
    </source>
</evidence>
<dbReference type="SMART" id="SM00086">
    <property type="entry name" value="PAC"/>
    <property type="match status" value="1"/>
</dbReference>
<dbReference type="SUPFAM" id="SSF47384">
    <property type="entry name" value="Homodimeric domain of signal transducing histidine kinase"/>
    <property type="match status" value="1"/>
</dbReference>
<dbReference type="PRINTS" id="PR00344">
    <property type="entry name" value="BCTRLSENSOR"/>
</dbReference>
<keyword evidence="7" id="KW-0472">Membrane</keyword>
<evidence type="ECO:0000256" key="1">
    <source>
        <dbReference type="ARBA" id="ARBA00000085"/>
    </source>
</evidence>
<evidence type="ECO:0000256" key="7">
    <source>
        <dbReference type="SAM" id="Phobius"/>
    </source>
</evidence>
<accession>A0AA48RA59</accession>
<gene>
    <name evidence="10" type="primary">pleC</name>
    <name evidence="10" type="ORF">AMST5_00928</name>
</gene>
<feature type="domain" description="PAC" evidence="9">
    <location>
        <begin position="313"/>
        <end position="366"/>
    </location>
</feature>
<dbReference type="EMBL" id="OY288114">
    <property type="protein sequence ID" value="CAJ0856484.1"/>
    <property type="molecule type" value="Genomic_DNA"/>
</dbReference>